<reference evidence="2" key="1">
    <citation type="submission" date="2014-03" db="EMBL/GenBank/DDBJ databases">
        <authorList>
            <person name="Aksoy S."/>
            <person name="Warren W."/>
            <person name="Wilson R.K."/>
        </authorList>
    </citation>
    <scope>NUCLEOTIDE SEQUENCE [LARGE SCALE GENOMIC DNA]</scope>
    <source>
        <strain evidence="2">IAEA</strain>
    </source>
</reference>
<reference evidence="1" key="2">
    <citation type="submission" date="2020-05" db="UniProtKB">
        <authorList>
            <consortium name="EnsemblMetazoa"/>
        </authorList>
    </citation>
    <scope>IDENTIFICATION</scope>
    <source>
        <strain evidence="1">IAEA</strain>
    </source>
</reference>
<organism evidence="1 2">
    <name type="scientific">Glossina brevipalpis</name>
    <dbReference type="NCBI Taxonomy" id="37001"/>
    <lineage>
        <taxon>Eukaryota</taxon>
        <taxon>Metazoa</taxon>
        <taxon>Ecdysozoa</taxon>
        <taxon>Arthropoda</taxon>
        <taxon>Hexapoda</taxon>
        <taxon>Insecta</taxon>
        <taxon>Pterygota</taxon>
        <taxon>Neoptera</taxon>
        <taxon>Endopterygota</taxon>
        <taxon>Diptera</taxon>
        <taxon>Brachycera</taxon>
        <taxon>Muscomorpha</taxon>
        <taxon>Hippoboscoidea</taxon>
        <taxon>Glossinidae</taxon>
        <taxon>Glossina</taxon>
    </lineage>
</organism>
<dbReference type="EnsemblMetazoa" id="GBRI003975-RA">
    <property type="protein sequence ID" value="GBRI003975-PA"/>
    <property type="gene ID" value="GBRI003975"/>
</dbReference>
<name>A0A1A9W2H4_9MUSC</name>
<dbReference type="VEuPathDB" id="VectorBase:GBRI003975"/>
<proteinExistence type="predicted"/>
<evidence type="ECO:0000313" key="1">
    <source>
        <dbReference type="EnsemblMetazoa" id="GBRI003975-PA"/>
    </source>
</evidence>
<sequence length="188" mass="22428">MSLTLAFVDAIPGKENLKIRIHIPVKHHTHVQTVVKKVPLPIPVPIKEHREKKKHHSESLEDDDFEGYDYSKKKRRNTPPYKNFFSVKAPLARERFYFYSYLEYIMMDPLGFPVAALFLRKIQLYIRTYTMASRLEHTLVEEKCFLLVLDFLYYWKRLTFQKCYRVSSSHLVICTKGEKLANCERKRV</sequence>
<keyword evidence="2" id="KW-1185">Reference proteome</keyword>
<accession>A0A1A9W2H4</accession>
<evidence type="ECO:0000313" key="2">
    <source>
        <dbReference type="Proteomes" id="UP000091820"/>
    </source>
</evidence>
<dbReference type="AlphaFoldDB" id="A0A1A9W2H4"/>
<protein>
    <submittedName>
        <fullName evidence="1">Uncharacterized protein</fullName>
    </submittedName>
</protein>
<dbReference type="Proteomes" id="UP000091820">
    <property type="component" value="Unassembled WGS sequence"/>
</dbReference>